<sequence>MFKDARNAQILFLSLFLGLGVNTRDWTIKPEFIIAVIGTCLLTQGLMIGLQQLNSQSLQVGDFNKASLSSWKSAVITALGLCLLLRANSETTMILAGVCAIASKFILHYRGKHFFNPANFGIITALTLTSDAWVSPGQWGTESWYFLLFLGLGGMILKQVGRWETSATFLATYAGLEAIRHLYLGWSFDVYTHQLMSGSLLLFALFMLTDPRSIPNASKSRIIWAMSIAVLTFILQHLFFLSTAIFWALFLLSPLTLVFDEIWSNPRFMWLNSRSTQFSL</sequence>
<dbReference type="GO" id="GO:0005886">
    <property type="term" value="C:plasma membrane"/>
    <property type="evidence" value="ECO:0007669"/>
    <property type="project" value="TreeGrafter"/>
</dbReference>
<feature type="transmembrane region" description="Helical" evidence="9">
    <location>
        <begin position="71"/>
        <end position="87"/>
    </location>
</feature>
<keyword evidence="2" id="KW-0597">Phosphoprotein</keyword>
<keyword evidence="8 9" id="KW-0472">Membrane</keyword>
<evidence type="ECO:0000256" key="4">
    <source>
        <dbReference type="ARBA" id="ARBA00022643"/>
    </source>
</evidence>
<evidence type="ECO:0000256" key="2">
    <source>
        <dbReference type="ARBA" id="ARBA00022553"/>
    </source>
</evidence>
<dbReference type="RefSeq" id="WP_046276473.1">
    <property type="nucleotide sequence ID" value="NZ_LATL02000111.1"/>
</dbReference>
<protein>
    <submittedName>
        <fullName evidence="10">Na+-transporting NADH:ubiquinone oxidoreductase, subunit NqrB</fullName>
    </submittedName>
</protein>
<feature type="transmembrane region" description="Helical" evidence="9">
    <location>
        <begin position="190"/>
        <end position="209"/>
    </location>
</feature>
<proteinExistence type="predicted"/>
<feature type="transmembrane region" description="Helical" evidence="9">
    <location>
        <begin position="33"/>
        <end position="50"/>
    </location>
</feature>
<keyword evidence="6" id="KW-1278">Translocase</keyword>
<dbReference type="AlphaFoldDB" id="A0A0F5YP79"/>
<evidence type="ECO:0000256" key="6">
    <source>
        <dbReference type="ARBA" id="ARBA00022967"/>
    </source>
</evidence>
<dbReference type="Pfam" id="PF03116">
    <property type="entry name" value="NQR2_RnfD_RnfE"/>
    <property type="match status" value="1"/>
</dbReference>
<evidence type="ECO:0000313" key="11">
    <source>
        <dbReference type="Proteomes" id="UP000033607"/>
    </source>
</evidence>
<keyword evidence="10" id="KW-0830">Ubiquinone</keyword>
<keyword evidence="3" id="KW-0285">Flavoprotein</keyword>
<evidence type="ECO:0000313" key="10">
    <source>
        <dbReference type="EMBL" id="KKD40005.1"/>
    </source>
</evidence>
<feature type="transmembrane region" description="Helical" evidence="9">
    <location>
        <begin position="221"/>
        <end position="239"/>
    </location>
</feature>
<accession>A0A0F5YP79</accession>
<evidence type="ECO:0000256" key="1">
    <source>
        <dbReference type="ARBA" id="ARBA00022448"/>
    </source>
</evidence>
<dbReference type="PANTHER" id="PTHR30578">
    <property type="entry name" value="ELECTRON TRANSPORT COMPLEX PROTEIN RNFD"/>
    <property type="match status" value="1"/>
</dbReference>
<gene>
    <name evidence="10" type="ORF">WN50_00205</name>
</gene>
<dbReference type="PANTHER" id="PTHR30578:SF0">
    <property type="entry name" value="ION-TRANSLOCATING OXIDOREDUCTASE COMPLEX SUBUNIT D"/>
    <property type="match status" value="1"/>
</dbReference>
<dbReference type="OrthoDB" id="9776359at2"/>
<reference evidence="10 11" key="1">
    <citation type="submission" date="2015-06" db="EMBL/GenBank/DDBJ databases">
        <title>Draft genome assembly of filamentous brackish cyanobacterium Limnoraphis robusta strain CS-951.</title>
        <authorList>
            <person name="Willis A."/>
            <person name="Parks M."/>
            <person name="Burford M.A."/>
        </authorList>
    </citation>
    <scope>NUCLEOTIDE SEQUENCE [LARGE SCALE GENOMIC DNA]</scope>
    <source>
        <strain evidence="10 11">CS-951</strain>
    </source>
</reference>
<keyword evidence="5 9" id="KW-0812">Transmembrane</keyword>
<dbReference type="EMBL" id="LATL02000111">
    <property type="protein sequence ID" value="KKD40005.1"/>
    <property type="molecule type" value="Genomic_DNA"/>
</dbReference>
<organism evidence="10 11">
    <name type="scientific">Limnoraphis robusta CS-951</name>
    <dbReference type="NCBI Taxonomy" id="1637645"/>
    <lineage>
        <taxon>Bacteria</taxon>
        <taxon>Bacillati</taxon>
        <taxon>Cyanobacteriota</taxon>
        <taxon>Cyanophyceae</taxon>
        <taxon>Oscillatoriophycideae</taxon>
        <taxon>Oscillatoriales</taxon>
        <taxon>Sirenicapillariaceae</taxon>
        <taxon>Limnoraphis</taxon>
    </lineage>
</organism>
<evidence type="ECO:0000256" key="5">
    <source>
        <dbReference type="ARBA" id="ARBA00022692"/>
    </source>
</evidence>
<keyword evidence="4" id="KW-0288">FMN</keyword>
<evidence type="ECO:0000256" key="9">
    <source>
        <dbReference type="SAM" id="Phobius"/>
    </source>
</evidence>
<dbReference type="InterPro" id="IPR004338">
    <property type="entry name" value="NqrB/RnfD"/>
</dbReference>
<name>A0A0F5YP79_9CYAN</name>
<keyword evidence="7 9" id="KW-1133">Transmembrane helix</keyword>
<evidence type="ECO:0000256" key="8">
    <source>
        <dbReference type="ARBA" id="ARBA00023136"/>
    </source>
</evidence>
<feature type="transmembrane region" description="Helical" evidence="9">
    <location>
        <begin position="93"/>
        <end position="111"/>
    </location>
</feature>
<evidence type="ECO:0000256" key="3">
    <source>
        <dbReference type="ARBA" id="ARBA00022630"/>
    </source>
</evidence>
<dbReference type="Proteomes" id="UP000033607">
    <property type="component" value="Unassembled WGS sequence"/>
</dbReference>
<dbReference type="GO" id="GO:0055085">
    <property type="term" value="P:transmembrane transport"/>
    <property type="evidence" value="ECO:0007669"/>
    <property type="project" value="InterPro"/>
</dbReference>
<dbReference type="PATRIC" id="fig|1637645.4.peg.2253"/>
<comment type="caution">
    <text evidence="10">The sequence shown here is derived from an EMBL/GenBank/DDBJ whole genome shotgun (WGS) entry which is preliminary data.</text>
</comment>
<evidence type="ECO:0000256" key="7">
    <source>
        <dbReference type="ARBA" id="ARBA00022989"/>
    </source>
</evidence>
<keyword evidence="1" id="KW-0813">Transport</keyword>